<reference evidence="2 3" key="1">
    <citation type="journal article" date="2016" name="Nat. Commun.">
        <title>Thousands of microbial genomes shed light on interconnected biogeochemical processes in an aquifer system.</title>
        <authorList>
            <person name="Anantharaman K."/>
            <person name="Brown C.T."/>
            <person name="Hug L.A."/>
            <person name="Sharon I."/>
            <person name="Castelle C.J."/>
            <person name="Probst A.J."/>
            <person name="Thomas B.C."/>
            <person name="Singh A."/>
            <person name="Wilkins M.J."/>
            <person name="Karaoz U."/>
            <person name="Brodie E.L."/>
            <person name="Williams K.H."/>
            <person name="Hubbard S.S."/>
            <person name="Banfield J.F."/>
        </authorList>
    </citation>
    <scope>NUCLEOTIDE SEQUENCE [LARGE SCALE GENOMIC DNA]</scope>
</reference>
<evidence type="ECO:0000313" key="2">
    <source>
        <dbReference type="EMBL" id="OGL79626.1"/>
    </source>
</evidence>
<feature type="compositionally biased region" description="Low complexity" evidence="1">
    <location>
        <begin position="1"/>
        <end position="13"/>
    </location>
</feature>
<proteinExistence type="predicted"/>
<dbReference type="EMBL" id="MGEH01000004">
    <property type="protein sequence ID" value="OGL79626.1"/>
    <property type="molecule type" value="Genomic_DNA"/>
</dbReference>
<sequence>MPLKAEQPTAAPQRRPPAPEPSGPASSKKQKREMRMPTRMDQGLADALSDLTPETYLPHLMSKGGEHLVFEFDDPKHRNIVYKINFYQTVPFLKYDLRNIHERAAAEKNLQNAMEMQKNRLTILRDYFGYHAVPAQHLMVRDIPVSKAVIRRLDPTVLDAVTDLPDTVPAWVAVQRRLQFPEGDVVSLNGYYPESPTALLDPKDEDAQEVYDEAHDFLVGRGFTRKTREDELLLAFNMYRNLEQVWDRMSGDAAFASKLKETVKQLVAFTNETGMVLDVAGRNNLVLLKKDGEWTLKLPDALLPDDRLNMRQLERAAGKLETGSKLDSLDLSYVMNCLNTVRYINALAIVAGIPDRVNVPGVKDVPASRWRGEMSRIHW</sequence>
<organism evidence="2 3">
    <name type="scientific">Candidatus Uhrbacteria bacterium RIFCSPHIGHO2_12_FULL_60_25</name>
    <dbReference type="NCBI Taxonomy" id="1802399"/>
    <lineage>
        <taxon>Bacteria</taxon>
        <taxon>Candidatus Uhriibacteriota</taxon>
    </lineage>
</organism>
<comment type="caution">
    <text evidence="2">The sequence shown here is derived from an EMBL/GenBank/DDBJ whole genome shotgun (WGS) entry which is preliminary data.</text>
</comment>
<dbReference type="Proteomes" id="UP000176603">
    <property type="component" value="Unassembled WGS sequence"/>
</dbReference>
<name>A0A1F7UMV9_9BACT</name>
<accession>A0A1F7UMV9</accession>
<evidence type="ECO:0000256" key="1">
    <source>
        <dbReference type="SAM" id="MobiDB-lite"/>
    </source>
</evidence>
<feature type="region of interest" description="Disordered" evidence="1">
    <location>
        <begin position="1"/>
        <end position="37"/>
    </location>
</feature>
<protein>
    <submittedName>
        <fullName evidence="2">Uncharacterized protein</fullName>
    </submittedName>
</protein>
<dbReference type="AlphaFoldDB" id="A0A1F7UMV9"/>
<evidence type="ECO:0000313" key="3">
    <source>
        <dbReference type="Proteomes" id="UP000176603"/>
    </source>
</evidence>
<gene>
    <name evidence="2" type="ORF">A3E39_00690</name>
</gene>